<dbReference type="AlphaFoldDB" id="A0A9P0G487"/>
<dbReference type="PANTHER" id="PTHR41967">
    <property type="entry name" value="FI19406P1-RELATED"/>
    <property type="match status" value="1"/>
</dbReference>
<feature type="region of interest" description="Disordered" evidence="1">
    <location>
        <begin position="846"/>
        <end position="867"/>
    </location>
</feature>
<dbReference type="EMBL" id="OV651813">
    <property type="protein sequence ID" value="CAH1099378.1"/>
    <property type="molecule type" value="Genomic_DNA"/>
</dbReference>
<gene>
    <name evidence="3" type="ORF">PSYICH_LOCUS796</name>
</gene>
<evidence type="ECO:0000313" key="4">
    <source>
        <dbReference type="Proteomes" id="UP001153636"/>
    </source>
</evidence>
<feature type="region of interest" description="Disordered" evidence="1">
    <location>
        <begin position="391"/>
        <end position="441"/>
    </location>
</feature>
<sequence length="1002" mass="115197">MPRDSMASSKHTDPADDLLDKYSPLKVAKIFPTNYKRKPLIIDSFRPKENQCLDYYLSETNVRWNIGDTKVRAKQIIGDYVLAPPGYIAKKKPVYGSGGPPCWKWLDEIWREKIERQQAIYKDMFAEYVKNRRTKVIKDKSNMYNFKFKLDCPLWYQELSFRQMAVAENLQWCINTDLHFNIIDNTKDNLARLGLMLRANSKGIKIALKYCCGSDVEFLLVLYQISNPNRTDYSINDRLLLSAVYHLCITETLRELHVRIPSPPREGKKKVIELPKRPKRQKFDSPYLEPFTYVRPPPKNTGIYKKNLIQYPESPYFFYLGDLYEEIENSQDPREIDISEIEDPVILEIIEEMRKAQIMYSRLPHKTSRNIVAPTVKDRCKDIDEFLRRSKKSVVPSEPEPTEPCLPPLAELPPDEEEPCICDEPGAGEKSDDQEPSEPDEIEPICLPQNIPCGECPEEECDCKALALTHMKSFCKRCIMKKRYKQRIVMNGCRCMEDGTVVPIIGGFYKEKECLCLQRYQSRWQILDKAQKMETEKVKFSISGICYTPAGAFFIVQSVVPLDGRKGGMDDEFKPCSQAICICEELERMRPKTLKEVPIPELRPSPVMPWELTHCTCKEELQKFLSLQCHCPDCEEQQRLANPDMILGGTKQIICKDSGGGMGEYAVSIPIVQGVQELHCECLEKYREHLKKLEEYKQRVKARIVLKAREHKYAIGGVTQTKDGPVYQIQGLRTPLKCICEEVDNEMREEEAQRKRMPNMPPTGRTKYAIGGVYAGTCAADAGIPEGENLFILSSALGDKPCKCHKLYEVFEEEHKNCMDYFEEYMKKTMDDILAVKMEEAKKRERQRKKEAKLKALEPPEPPEPEEPVDYCVDPCPACQPVCPCVEKPDNFDNISSFRRESDESTGSDLFSVGSNTCTCAIEKADEERLKKMVPCEPCNEAPFNVLSNIITKKSKQVRLLPLPIIPISVRKANKLTWNDASYVKAMDRLQVPTFCDRSHDN</sequence>
<evidence type="ECO:0000256" key="1">
    <source>
        <dbReference type="SAM" id="MobiDB-lite"/>
    </source>
</evidence>
<name>A0A9P0G487_9CUCU</name>
<evidence type="ECO:0000313" key="3">
    <source>
        <dbReference type="EMBL" id="CAH1099378.1"/>
    </source>
</evidence>
<feature type="domain" description="DUF4770" evidence="2">
    <location>
        <begin position="190"/>
        <end position="275"/>
    </location>
</feature>
<dbReference type="Pfam" id="PF15994">
    <property type="entry name" value="DUF4770"/>
    <property type="match status" value="1"/>
</dbReference>
<accession>A0A9P0G487</accession>
<dbReference type="PANTHER" id="PTHR41967:SF6">
    <property type="entry name" value="FI19406P1-RELATED"/>
    <property type="match status" value="1"/>
</dbReference>
<keyword evidence="4" id="KW-1185">Reference proteome</keyword>
<dbReference type="OrthoDB" id="6613664at2759"/>
<dbReference type="InterPro" id="IPR031935">
    <property type="entry name" value="DUF4770"/>
</dbReference>
<protein>
    <recommendedName>
        <fullName evidence="2">DUF4770 domain-containing protein</fullName>
    </recommendedName>
</protein>
<organism evidence="3 4">
    <name type="scientific">Psylliodes chrysocephalus</name>
    <dbReference type="NCBI Taxonomy" id="3402493"/>
    <lineage>
        <taxon>Eukaryota</taxon>
        <taxon>Metazoa</taxon>
        <taxon>Ecdysozoa</taxon>
        <taxon>Arthropoda</taxon>
        <taxon>Hexapoda</taxon>
        <taxon>Insecta</taxon>
        <taxon>Pterygota</taxon>
        <taxon>Neoptera</taxon>
        <taxon>Endopterygota</taxon>
        <taxon>Coleoptera</taxon>
        <taxon>Polyphaga</taxon>
        <taxon>Cucujiformia</taxon>
        <taxon>Chrysomeloidea</taxon>
        <taxon>Chrysomelidae</taxon>
        <taxon>Galerucinae</taxon>
        <taxon>Alticini</taxon>
        <taxon>Psylliodes</taxon>
    </lineage>
</organism>
<reference evidence="3" key="1">
    <citation type="submission" date="2022-01" db="EMBL/GenBank/DDBJ databases">
        <authorList>
            <person name="King R."/>
        </authorList>
    </citation>
    <scope>NUCLEOTIDE SEQUENCE</scope>
</reference>
<proteinExistence type="predicted"/>
<feature type="compositionally biased region" description="Pro residues" evidence="1">
    <location>
        <begin position="398"/>
        <end position="411"/>
    </location>
</feature>
<evidence type="ECO:0000259" key="2">
    <source>
        <dbReference type="Pfam" id="PF15994"/>
    </source>
</evidence>
<dbReference type="Proteomes" id="UP001153636">
    <property type="component" value="Chromosome 1"/>
</dbReference>